<dbReference type="EMBL" id="CP042817">
    <property type="protein sequence ID" value="QEJ96623.1"/>
    <property type="molecule type" value="Genomic_DNA"/>
</dbReference>
<proteinExistence type="predicted"/>
<protein>
    <submittedName>
        <fullName evidence="2">Uncharacterized protein</fullName>
    </submittedName>
</protein>
<evidence type="ECO:0000313" key="9">
    <source>
        <dbReference type="Proteomes" id="UP000042527"/>
    </source>
</evidence>
<dbReference type="RefSeq" id="WP_024751679.1">
    <property type="nucleotide sequence ID" value="NZ_CDNC01000023.1"/>
</dbReference>
<reference evidence="3 10" key="3">
    <citation type="submission" date="2019-08" db="EMBL/GenBank/DDBJ databases">
        <authorList>
            <person name="Kuhnert P."/>
        </authorList>
    </citation>
    <scope>NUCLEOTIDE SEQUENCE [LARGE SCALE GENOMIC DNA]</scope>
    <source>
        <strain evidence="3 10">B36.5</strain>
    </source>
</reference>
<keyword evidence="1" id="KW-0812">Transmembrane</keyword>
<evidence type="ECO:0000313" key="6">
    <source>
        <dbReference type="EMBL" id="QEJ97460.1"/>
    </source>
</evidence>
<evidence type="ECO:0000313" key="4">
    <source>
        <dbReference type="EMBL" id="QEJ96705.1"/>
    </source>
</evidence>
<evidence type="ECO:0000313" key="7">
    <source>
        <dbReference type="EMBL" id="QEJ98494.1"/>
    </source>
</evidence>
<organism evidence="2 9">
    <name type="scientific">Treponema phagedenis</name>
    <dbReference type="NCBI Taxonomy" id="162"/>
    <lineage>
        <taxon>Bacteria</taxon>
        <taxon>Pseudomonadati</taxon>
        <taxon>Spirochaetota</taxon>
        <taxon>Spirochaetia</taxon>
        <taxon>Spirochaetales</taxon>
        <taxon>Treponemataceae</taxon>
        <taxon>Treponema</taxon>
    </lineage>
</organism>
<reference evidence="9" key="1">
    <citation type="submission" date="2015-01" db="EMBL/GenBank/DDBJ databases">
        <authorList>
            <person name="Manzoor Shahid"/>
            <person name="Zubair Saima"/>
        </authorList>
    </citation>
    <scope>NUCLEOTIDE SEQUENCE [LARGE SCALE GENOMIC DNA]</scope>
    <source>
        <strain evidence="9">V1</strain>
    </source>
</reference>
<evidence type="ECO:0000313" key="2">
    <source>
        <dbReference type="EMBL" id="CEM62190.1"/>
    </source>
</evidence>
<dbReference type="EMBL" id="CP042817">
    <property type="protein sequence ID" value="QEJ97460.1"/>
    <property type="molecule type" value="Genomic_DNA"/>
</dbReference>
<keyword evidence="1" id="KW-0472">Membrane</keyword>
<dbReference type="EMBL" id="CP042817">
    <property type="protein sequence ID" value="QEJ96705.1"/>
    <property type="molecule type" value="Genomic_DNA"/>
</dbReference>
<evidence type="ECO:0000256" key="1">
    <source>
        <dbReference type="SAM" id="Phobius"/>
    </source>
</evidence>
<evidence type="ECO:0000313" key="10">
    <source>
        <dbReference type="Proteomes" id="UP000323594"/>
    </source>
</evidence>
<dbReference type="Proteomes" id="UP000042527">
    <property type="component" value="Unassembled WGS sequence"/>
</dbReference>
<evidence type="ECO:0000313" key="5">
    <source>
        <dbReference type="EMBL" id="QEJ96865.1"/>
    </source>
</evidence>
<reference evidence="2" key="2">
    <citation type="submission" date="2015-01" db="EMBL/GenBank/DDBJ databases">
        <authorList>
            <person name="Xiang T."/>
            <person name="Song Y."/>
            <person name="Huang L."/>
            <person name="Wang B."/>
            <person name="Wu P."/>
        </authorList>
    </citation>
    <scope>NUCLEOTIDE SEQUENCE [LARGE SCALE GENOMIC DNA]</scope>
    <source>
        <strain evidence="2">V1</strain>
    </source>
</reference>
<feature type="transmembrane region" description="Helical" evidence="1">
    <location>
        <begin position="12"/>
        <end position="30"/>
    </location>
</feature>
<accession>A0A0B7GZ06</accession>
<evidence type="ECO:0000313" key="3">
    <source>
        <dbReference type="EMBL" id="QEJ96623.1"/>
    </source>
</evidence>
<dbReference type="AlphaFoldDB" id="A0A0B7GZ06"/>
<dbReference type="EMBL" id="CP042817">
    <property type="protein sequence ID" value="QEJ98494.1"/>
    <property type="molecule type" value="Genomic_DNA"/>
</dbReference>
<dbReference type="EMBL" id="CDNC01000023">
    <property type="protein sequence ID" value="CEM62190.1"/>
    <property type="molecule type" value="Genomic_DNA"/>
</dbReference>
<keyword evidence="1" id="KW-1133">Transmembrane helix</keyword>
<dbReference type="Proteomes" id="UP000323594">
    <property type="component" value="Chromosome"/>
</dbReference>
<name>A0A0B7GZ06_TREPH</name>
<dbReference type="EMBL" id="CP042817">
    <property type="protein sequence ID" value="QEJ99168.1"/>
    <property type="molecule type" value="Genomic_DNA"/>
</dbReference>
<dbReference type="EMBL" id="CP042817">
    <property type="protein sequence ID" value="QEJ96865.1"/>
    <property type="molecule type" value="Genomic_DNA"/>
</dbReference>
<gene>
    <name evidence="3" type="ORF">FUT82_00425</name>
    <name evidence="4" type="ORF">FUT82_00895</name>
    <name evidence="5" type="ORF">FUT82_01950</name>
    <name evidence="6" type="ORF">FUT82_05240</name>
    <name evidence="7" type="ORF">FUT82_11140</name>
    <name evidence="8" type="ORF">FUT82_14990</name>
    <name evidence="2" type="ORF">TPHV1_30085</name>
</gene>
<evidence type="ECO:0000313" key="8">
    <source>
        <dbReference type="EMBL" id="QEJ99168.1"/>
    </source>
</evidence>
<keyword evidence="9" id="KW-1185">Reference proteome</keyword>
<sequence length="94" mass="10598">MEKLTAKEIKNIVMTVVLAGGVFFLGGKYIDAKKEIARIESQGKVITEVQKNTIYAIEAMQTGGKAFSREMAKQEFDNLEINGEQVTQDELREW</sequence>